<evidence type="ECO:0000313" key="1">
    <source>
        <dbReference type="EMBL" id="GMN55209.1"/>
    </source>
</evidence>
<dbReference type="EMBL" id="BTGU01000055">
    <property type="protein sequence ID" value="GMN55209.1"/>
    <property type="molecule type" value="Genomic_DNA"/>
</dbReference>
<name>A0AA88DKC6_FICCA</name>
<keyword evidence="2" id="KW-1185">Reference proteome</keyword>
<organism evidence="1 2">
    <name type="scientific">Ficus carica</name>
    <name type="common">Common fig</name>
    <dbReference type="NCBI Taxonomy" id="3494"/>
    <lineage>
        <taxon>Eukaryota</taxon>
        <taxon>Viridiplantae</taxon>
        <taxon>Streptophyta</taxon>
        <taxon>Embryophyta</taxon>
        <taxon>Tracheophyta</taxon>
        <taxon>Spermatophyta</taxon>
        <taxon>Magnoliopsida</taxon>
        <taxon>eudicotyledons</taxon>
        <taxon>Gunneridae</taxon>
        <taxon>Pentapetalae</taxon>
        <taxon>rosids</taxon>
        <taxon>fabids</taxon>
        <taxon>Rosales</taxon>
        <taxon>Moraceae</taxon>
        <taxon>Ficeae</taxon>
        <taxon>Ficus</taxon>
    </lineage>
</organism>
<dbReference type="Proteomes" id="UP001187192">
    <property type="component" value="Unassembled WGS sequence"/>
</dbReference>
<dbReference type="AlphaFoldDB" id="A0AA88DKC6"/>
<accession>A0AA88DKC6</accession>
<evidence type="ECO:0000313" key="2">
    <source>
        <dbReference type="Proteomes" id="UP001187192"/>
    </source>
</evidence>
<protein>
    <submittedName>
        <fullName evidence="1">Uncharacterized protein</fullName>
    </submittedName>
</protein>
<gene>
    <name evidence="1" type="ORF">TIFTF001_024323</name>
</gene>
<reference evidence="1" key="1">
    <citation type="submission" date="2023-07" db="EMBL/GenBank/DDBJ databases">
        <title>draft genome sequence of fig (Ficus carica).</title>
        <authorList>
            <person name="Takahashi T."/>
            <person name="Nishimura K."/>
        </authorList>
    </citation>
    <scope>NUCLEOTIDE SEQUENCE</scope>
</reference>
<sequence length="57" mass="6337">MGFALVVKERGSNDELQEARKETVKCKKALITPAIDLPSHERYLSSFSCGIGVRIED</sequence>
<comment type="caution">
    <text evidence="1">The sequence shown here is derived from an EMBL/GenBank/DDBJ whole genome shotgun (WGS) entry which is preliminary data.</text>
</comment>
<proteinExistence type="predicted"/>